<evidence type="ECO:0000313" key="1">
    <source>
        <dbReference type="EMBL" id="KAK1580698.1"/>
    </source>
</evidence>
<comment type="caution">
    <text evidence="1">The sequence shown here is derived from an EMBL/GenBank/DDBJ whole genome shotgun (WGS) entry which is preliminary data.</text>
</comment>
<sequence>MREGMLVSSDLHNMVLQDVDTEDVQAFEAEEDKTIDAAVKKQATYGSSVVASGINPDPPPALAKLPPNPISLINIPVSFNIYRNST</sequence>
<dbReference type="GeneID" id="85442585"/>
<organism evidence="1 2">
    <name type="scientific">Colletotrichum navitas</name>
    <dbReference type="NCBI Taxonomy" id="681940"/>
    <lineage>
        <taxon>Eukaryota</taxon>
        <taxon>Fungi</taxon>
        <taxon>Dikarya</taxon>
        <taxon>Ascomycota</taxon>
        <taxon>Pezizomycotina</taxon>
        <taxon>Sordariomycetes</taxon>
        <taxon>Hypocreomycetidae</taxon>
        <taxon>Glomerellales</taxon>
        <taxon>Glomerellaceae</taxon>
        <taxon>Colletotrichum</taxon>
        <taxon>Colletotrichum graminicola species complex</taxon>
    </lineage>
</organism>
<protein>
    <submittedName>
        <fullName evidence="1">Uncharacterized protein</fullName>
    </submittedName>
</protein>
<proteinExistence type="predicted"/>
<evidence type="ECO:0000313" key="2">
    <source>
        <dbReference type="Proteomes" id="UP001230504"/>
    </source>
</evidence>
<reference evidence="1" key="1">
    <citation type="submission" date="2021-06" db="EMBL/GenBank/DDBJ databases">
        <title>Comparative genomics, transcriptomics and evolutionary studies reveal genomic signatures of adaptation to plant cell wall in hemibiotrophic fungi.</title>
        <authorList>
            <consortium name="DOE Joint Genome Institute"/>
            <person name="Baroncelli R."/>
            <person name="Diaz J.F."/>
            <person name="Benocci T."/>
            <person name="Peng M."/>
            <person name="Battaglia E."/>
            <person name="Haridas S."/>
            <person name="Andreopoulos W."/>
            <person name="Labutti K."/>
            <person name="Pangilinan J."/>
            <person name="Floch G.L."/>
            <person name="Makela M.R."/>
            <person name="Henrissat B."/>
            <person name="Grigoriev I.V."/>
            <person name="Crouch J.A."/>
            <person name="De Vries R.P."/>
            <person name="Sukno S.A."/>
            <person name="Thon M.R."/>
        </authorList>
    </citation>
    <scope>NUCLEOTIDE SEQUENCE</scope>
    <source>
        <strain evidence="1">CBS 125086</strain>
    </source>
</reference>
<dbReference type="EMBL" id="JAHLJV010000052">
    <property type="protein sequence ID" value="KAK1580698.1"/>
    <property type="molecule type" value="Genomic_DNA"/>
</dbReference>
<name>A0AAD8PU10_9PEZI</name>
<accession>A0AAD8PU10</accession>
<dbReference type="RefSeq" id="XP_060411715.1">
    <property type="nucleotide sequence ID" value="XM_060558345.1"/>
</dbReference>
<gene>
    <name evidence="1" type="ORF">LY79DRAFT_560688</name>
</gene>
<dbReference type="Proteomes" id="UP001230504">
    <property type="component" value="Unassembled WGS sequence"/>
</dbReference>
<keyword evidence="2" id="KW-1185">Reference proteome</keyword>
<dbReference type="AlphaFoldDB" id="A0AAD8PU10"/>